<dbReference type="Proteomes" id="UP000639772">
    <property type="component" value="Chromosome 6"/>
</dbReference>
<feature type="repeat" description="PPR" evidence="2">
    <location>
        <begin position="184"/>
        <end position="218"/>
    </location>
</feature>
<comment type="caution">
    <text evidence="3">The sequence shown here is derived from an EMBL/GenBank/DDBJ whole genome shotgun (WGS) entry which is preliminary data.</text>
</comment>
<organism evidence="3 4">
    <name type="scientific">Vanilla planifolia</name>
    <name type="common">Vanilla</name>
    <dbReference type="NCBI Taxonomy" id="51239"/>
    <lineage>
        <taxon>Eukaryota</taxon>
        <taxon>Viridiplantae</taxon>
        <taxon>Streptophyta</taxon>
        <taxon>Embryophyta</taxon>
        <taxon>Tracheophyta</taxon>
        <taxon>Spermatophyta</taxon>
        <taxon>Magnoliopsida</taxon>
        <taxon>Liliopsida</taxon>
        <taxon>Asparagales</taxon>
        <taxon>Orchidaceae</taxon>
        <taxon>Vanilloideae</taxon>
        <taxon>Vanilleae</taxon>
        <taxon>Vanilla</taxon>
    </lineage>
</organism>
<dbReference type="PANTHER" id="PTHR47926:SF457">
    <property type="entry name" value="PENTACOTRIPEPTIDE-REPEAT REGION OF PRORP DOMAIN-CONTAINING PROTEIN"/>
    <property type="match status" value="1"/>
</dbReference>
<dbReference type="EMBL" id="JADCNM010000006">
    <property type="protein sequence ID" value="KAG0478376.1"/>
    <property type="molecule type" value="Genomic_DNA"/>
</dbReference>
<evidence type="ECO:0008006" key="5">
    <source>
        <dbReference type="Google" id="ProtNLM"/>
    </source>
</evidence>
<evidence type="ECO:0000313" key="3">
    <source>
        <dbReference type="EMBL" id="KAG0478376.1"/>
    </source>
</evidence>
<protein>
    <recommendedName>
        <fullName evidence="5">Pentatricopeptide repeat-containing protein</fullName>
    </recommendedName>
</protein>
<dbReference type="Pfam" id="PF13041">
    <property type="entry name" value="PPR_2"/>
    <property type="match status" value="2"/>
</dbReference>
<evidence type="ECO:0000256" key="2">
    <source>
        <dbReference type="PROSITE-ProRule" id="PRU00708"/>
    </source>
</evidence>
<dbReference type="SUPFAM" id="SSF48452">
    <property type="entry name" value="TPR-like"/>
    <property type="match status" value="1"/>
</dbReference>
<name>A0A835V0A8_VANPL</name>
<dbReference type="PROSITE" id="PS51375">
    <property type="entry name" value="PPR"/>
    <property type="match status" value="5"/>
</dbReference>
<dbReference type="OrthoDB" id="185373at2759"/>
<dbReference type="Pfam" id="PF20431">
    <property type="entry name" value="E_motif"/>
    <property type="match status" value="1"/>
</dbReference>
<dbReference type="Gene3D" id="1.25.40.10">
    <property type="entry name" value="Tetratricopeptide repeat domain"/>
    <property type="match status" value="4"/>
</dbReference>
<evidence type="ECO:0000313" key="4">
    <source>
        <dbReference type="Proteomes" id="UP000639772"/>
    </source>
</evidence>
<accession>A0A835V0A8</accession>
<dbReference type="PANTHER" id="PTHR47926">
    <property type="entry name" value="PENTATRICOPEPTIDE REPEAT-CONTAINING PROTEIN"/>
    <property type="match status" value="1"/>
</dbReference>
<feature type="repeat" description="PPR" evidence="2">
    <location>
        <begin position="280"/>
        <end position="314"/>
    </location>
</feature>
<dbReference type="InterPro" id="IPR046848">
    <property type="entry name" value="E_motif"/>
</dbReference>
<reference evidence="3 4" key="1">
    <citation type="journal article" date="2020" name="Nat. Food">
        <title>A phased Vanilla planifolia genome enables genetic improvement of flavour and production.</title>
        <authorList>
            <person name="Hasing T."/>
            <person name="Tang H."/>
            <person name="Brym M."/>
            <person name="Khazi F."/>
            <person name="Huang T."/>
            <person name="Chambers A.H."/>
        </authorList>
    </citation>
    <scope>NUCLEOTIDE SEQUENCE [LARGE SCALE GENOMIC DNA]</scope>
    <source>
        <tissue evidence="3">Leaf</tissue>
    </source>
</reference>
<dbReference type="InterPro" id="IPR002885">
    <property type="entry name" value="PPR_rpt"/>
</dbReference>
<dbReference type="GO" id="GO:0003723">
    <property type="term" value="F:RNA binding"/>
    <property type="evidence" value="ECO:0007669"/>
    <property type="project" value="InterPro"/>
</dbReference>
<evidence type="ECO:0000256" key="1">
    <source>
        <dbReference type="ARBA" id="ARBA00022737"/>
    </source>
</evidence>
<sequence length="608" mass="67567">MARRWSRVEEDRVASLVDLCAGSTRQLKQVHAHVVANGQSQNNFLAAKLVRAFAEIGILEQARAIANGMCNPNIFVWTALIRGYAFHPELDNSGSQEALLLYQRLHHGWAAVRPLSFTLSSVLKACSQLQALAEGRQIHVHVFKHGFQIDGRVQTTLINFYGKCDHLQDARTVFDRIASMGKLDIQAWNTMVGKYAEAGDMEFARDLFDIMPERNTHTYIAMITGYATVGKMSVARKLLDAHFPLEEKSSVAYTAMITGYARCGDLHAAREMFDELKNRDVASWNAMIAGYAQAGIAEEAVAIFRLMLEAGCLPNQTTIATVASSCALSGCPSLANLLQAYVDEHPTELLNSHTVASLIDLHSKCGDLHKAYDLFCKWKHRDLVCYSTMIAGFGIHGRGGDAISVFNELRKSNLKPDAICFVSLLASCSHSGMVEEGKQYFKLMRTEYHILPTTEHYMCLVDLLGRAGLVEEAYRLITEEVPLGMKPQAGVWGALLSACRSYCNVDIGEAAAKRLMEMEPENSGNYVLLSNIYAKAQRWGDVARVRAAMRSRGVWKLPGWSWVDVGGGVIRKFMTGEANEQELENVLQTLNWELKDHGYLPTMEEGEE</sequence>
<dbReference type="AlphaFoldDB" id="A0A835V0A8"/>
<proteinExistence type="predicted"/>
<dbReference type="NCBIfam" id="TIGR00756">
    <property type="entry name" value="PPR"/>
    <property type="match status" value="5"/>
</dbReference>
<feature type="repeat" description="PPR" evidence="2">
    <location>
        <begin position="382"/>
        <end position="416"/>
    </location>
</feature>
<dbReference type="InterPro" id="IPR046960">
    <property type="entry name" value="PPR_At4g14850-like_plant"/>
</dbReference>
<gene>
    <name evidence="3" type="ORF">HPP92_013095</name>
</gene>
<dbReference type="FunFam" id="1.25.40.10:FF:000184">
    <property type="entry name" value="Pentatricopeptide repeat-containing protein, chloroplastic"/>
    <property type="match status" value="1"/>
</dbReference>
<feature type="repeat" description="PPR" evidence="2">
    <location>
        <begin position="249"/>
        <end position="279"/>
    </location>
</feature>
<feature type="repeat" description="PPR" evidence="2">
    <location>
        <begin position="453"/>
        <end position="487"/>
    </location>
</feature>
<dbReference type="Pfam" id="PF01535">
    <property type="entry name" value="PPR"/>
    <property type="match status" value="5"/>
</dbReference>
<keyword evidence="1" id="KW-0677">Repeat</keyword>
<dbReference type="GO" id="GO:0009451">
    <property type="term" value="P:RNA modification"/>
    <property type="evidence" value="ECO:0007669"/>
    <property type="project" value="InterPro"/>
</dbReference>
<dbReference type="InterPro" id="IPR011990">
    <property type="entry name" value="TPR-like_helical_dom_sf"/>
</dbReference>